<keyword evidence="1 3" id="KW-0732">Signal</keyword>
<dbReference type="InterPro" id="IPR030895">
    <property type="entry name" value="T5SS_PEPC_rpt"/>
</dbReference>
<organism evidence="4 5">
    <name type="scientific">Sphingobium lignivorans</name>
    <dbReference type="NCBI Taxonomy" id="2735886"/>
    <lineage>
        <taxon>Bacteria</taxon>
        <taxon>Pseudomonadati</taxon>
        <taxon>Pseudomonadota</taxon>
        <taxon>Alphaproteobacteria</taxon>
        <taxon>Sphingomonadales</taxon>
        <taxon>Sphingomonadaceae</taxon>
        <taxon>Sphingobium</taxon>
    </lineage>
</organism>
<evidence type="ECO:0000256" key="1">
    <source>
        <dbReference type="ARBA" id="ARBA00022729"/>
    </source>
</evidence>
<dbReference type="EMBL" id="JACHKA010000001">
    <property type="protein sequence ID" value="MBB5984423.1"/>
    <property type="molecule type" value="Genomic_DNA"/>
</dbReference>
<feature type="region of interest" description="Disordered" evidence="2">
    <location>
        <begin position="2712"/>
        <end position="2776"/>
    </location>
</feature>
<dbReference type="Pfam" id="PF12951">
    <property type="entry name" value="PATR"/>
    <property type="match status" value="5"/>
</dbReference>
<dbReference type="Proteomes" id="UP001138540">
    <property type="component" value="Unassembled WGS sequence"/>
</dbReference>
<accession>A0ABR6NAX1</accession>
<feature type="compositionally biased region" description="Basic and acidic residues" evidence="2">
    <location>
        <begin position="2731"/>
        <end position="2746"/>
    </location>
</feature>
<protein>
    <submittedName>
        <fullName evidence="4">T5SS/PEP-CTERM-associated repeat protein/autotransporter-associated beta strand protein</fullName>
    </submittedName>
</protein>
<dbReference type="NCBIfam" id="TIGR04393">
    <property type="entry name" value="rpt_T5SS_PEPC"/>
    <property type="match status" value="9"/>
</dbReference>
<gene>
    <name evidence="4" type="ORF">HNP60_000397</name>
</gene>
<dbReference type="InterPro" id="IPR012332">
    <property type="entry name" value="Autotransporter_pectin_lyase_C"/>
</dbReference>
<feature type="signal peptide" evidence="3">
    <location>
        <begin position="1"/>
        <end position="37"/>
    </location>
</feature>
<dbReference type="RefSeq" id="WP_184149516.1">
    <property type="nucleotide sequence ID" value="NZ_JACHKA010000001.1"/>
</dbReference>
<dbReference type="NCBIfam" id="TIGR02601">
    <property type="entry name" value="autotrns_rpt"/>
    <property type="match status" value="3"/>
</dbReference>
<dbReference type="InterPro" id="IPR011050">
    <property type="entry name" value="Pectin_lyase_fold/virulence"/>
</dbReference>
<evidence type="ECO:0000256" key="2">
    <source>
        <dbReference type="SAM" id="MobiDB-lite"/>
    </source>
</evidence>
<dbReference type="InterPro" id="IPR013425">
    <property type="entry name" value="Autotrns_rpt"/>
</dbReference>
<sequence length="2776" mass="271453">MQVEDRTKNSTVRKSLKAGFFTSVGLAGLLAGAPAWAEPSVCETTGDVMFFNCGTSITYRAESGETSLTVTGAELTDGTINYNANANAEGPLTSTLTVTDSIVNATDYGGINMFSANEGGNTVTISLGEDVSITSSAGFAGVWVRNEVGGDIDITSAAELNVSGTDTNGISATTNSGSVHINNSGDITVAETLNPADYTQRGIYADGGYTNVEPVEVEVINSGKVSAQAAGIRVVNYNGLARIENSGEVSSVNNQGLVAWTPNGEVEIVNSAQGSATSLSGPAIQGASQIGDISIANDGSAEGVSGILAIAGFDSGQPGGGSITISNSGAVTATGGIGVSARTPDGDVSFTNTGSISAVSAGVDLDTIDGKVLITNSGTIEGYHGIVTNDAATRIVNSGTIATNGNGSAIVMGSGDVTLELHAGSAINGLVQDADPVNGTNTLVLGGADNASFNAGSIGADAQYRDFDAFVKAGDSIWTLNGEGTTGWTVEAGTLTADTGGAFGVDQAYVVNGGTLDFAGTTASIASVTGTSEGSVNIGTGGGLTLNQGTDGTYAGQITGSGKLTKAGSGTLTLTGDSSSFSGNLFLTGGETVLDGNSMAAGIVFLGSTDEPMLTVQNGGVLNAANVIVGNSTNSYAPYLADESGSLSVTGSGSAVNADFLTVGYYGDGALSISGGGTVTTSTVITVGSVADSAGTITISGENSRLQGGNLQLAGSGTAVLSVSEGATIETSFGGLGVNAGSIGTATISGANTRWDITQSGLAIATSGEGQVSVLDGATVAASSGDIRLGAAAGGQGSLTVSGMGSSVSTTENFIVGSYGTGNVTVDDGGQIQGDKLIVGFVDGGAGTLNLSGAGTHVQGNTYIMVGTYAGSSGTVTLSDGATLKADGTRGITLAFEAGSAGTLNIGAAAGEDAAAAGSIEAEYGIQFGNGTGNLVLNHNEAGYELATGLSGAGVINILAGETIFSGNGSAFSGTLDISGGSFEVTSTLGADHVSVGGVESAHLSVVQGGVLESNTGSIGMGGTNGSVTIDGPGSSWVSSGGIQISRDGGSTGSLAITDGGSFETVLGGLYMGAGGSISVSGEGSSLLIGTLHSELPASWNDADGWFSVDEGTVSITDGALLATDGSYIGGSGTTVATMTVDGENTVWSNGIPLFIGGTGNGTVGHGDVTVSGGATVTSYTSALGVDTGSSGKLTLTGEGTIYTVLDREGFAGNMRVGYNGTGTVTVSNGALLAAAALVDVASQSGSEGTLLIENGGHVTGQSMRIGGQTETVGSVTVDGEGSTLVIGSDRIGVGISGNGTLTVSNGGSASSEGAVIGWEAGGKGTVTVTGAGSTFSNDGSLYVGNVGEGTLNVSDGGRVTSTDGYVGTVAGSKGVVTVSGAESIWDMSGVFIVGNEATARAEATISDGGTLRAVQGTLGNLNSSFGRMTVTGAGSTWSAYDDGITNWAGYLNVGLSGSGLLNVWDGGTVDAVRLYIGNDAGSSGTVLLTGAGSTIRTEQGLYVGAEGTGELTLMNGAHIEAQTIKVGYLAGSTGTLIIGGLASQPAAAAGTINADEIHLGSGNSRLVLNHTSTDYELGANLTGFGDVDVLAGTTVLSGDSSTFAGSLAIDGGRLILASASNAVSTSIGTEGTLQIGNGGTSGSLNGDIVNNGSLVFDRSDALHHNRVISGTGDLTVAGGVITLSGMNTFTGATIIDTGATLALSNQGRINQSSLVTVNGTFDVTEGSAPRIKDIAGNGTVVLGNAGLQIDNASHVFSGSITGEGGLNLNGGILTLTGASDFTNGLGISNGAVVNIGNGGTSGSITSGTTNYGTLVFDRSDEWTYGGAITGQGEIIHAGSGTTNLTGGMGGSHFIIENGTVNMNGGLVALLGDGAGISVEGQTSVLNVSNVGARANHTVYRVSDGGSLAINGGSVRVGTAAGSAGVHLVSGSASVTGTSFDVKGASTYGVIVEAGNTLTLADSSIKTIGNSAIGALARDGGVLDISGSTVQTTGTDAYAAYAANGGQITLANSTISTSGMVADALVSDGEGSLISATNTTIETNGTQTAAVVARNNGAIDLNGGSVSATVNEESPAAVWALLAKDGGSITATDVNLSLTMLDNSAYVTGVAYAMDEGSSITLTGGTATATGKRANGIFAYNSGSVSAEGLTISTSGEQARGVYANADSNAAGSVTLKDASISANGTSSHGLFAERDSGSTGNQIATITGENVNITTSGDQANGIYAAVGGVITVTGGSVTTTGYQSMALAASGSESGMTGGGILTVSDVTAHTLGNSAAGANVYTAGQIVANNVTILTEGSSAQGIVVAAGIGTFANSTIATTGNSSTGTLVRYQGQLTLTNSAITTSGAQSAGVTVGGNSQAQLTDSSVATSGEGARGLFASTGLISVTGGSVTTSGAGSDGLNTRGNGAISLTGTEITVRDASSAGASIEDNGIIDMTAGSIRSAGSTLAATSTDDSLARFSFAGTDLASDSGALLSVAHGPGEGTGIVGLLLTDGSTAKGDIASTGEGILDVLVSASSLEGGLSNVSKLTLDNAAWTVTNLAGLGELEIATGTATISTTGTVSHDGALTGSGTFNKTGTGQFILAGNGSDFAGATQIDAGSMLLTGSLAGSLRINAQGTMIVGDGVTSGDLIASTVNDGTLIFNQLGDYDYAGALSGSGGLVKRGSGTLLLSGDYGYTGSTVVEGGKIRLLAQLDSATDLVINDGEFDLSGTDQTVAGPERHRRHAQHRDQHANRQSDREHGLWRRVSGRRNDRHARAASGPPAYHLPDRPEL</sequence>
<dbReference type="Gene3D" id="2.160.20.20">
    <property type="match status" value="2"/>
</dbReference>
<name>A0ABR6NAX1_9SPHN</name>
<proteinExistence type="predicted"/>
<dbReference type="SUPFAM" id="SSF51126">
    <property type="entry name" value="Pectin lyase-like"/>
    <property type="match status" value="4"/>
</dbReference>
<dbReference type="SMART" id="SM00710">
    <property type="entry name" value="PbH1"/>
    <property type="match status" value="11"/>
</dbReference>
<reference evidence="4 5" key="1">
    <citation type="submission" date="2020-08" db="EMBL/GenBank/DDBJ databases">
        <title>Exploring microbial biodiversity for novel pathways involved in the catabolism of aromatic compounds derived from lignin.</title>
        <authorList>
            <person name="Elkins J."/>
        </authorList>
    </citation>
    <scope>NUCLEOTIDE SEQUENCE [LARGE SCALE GENOMIC DNA]</scope>
    <source>
        <strain evidence="4 5">B1D3A</strain>
    </source>
</reference>
<evidence type="ECO:0000313" key="4">
    <source>
        <dbReference type="EMBL" id="MBB5984423.1"/>
    </source>
</evidence>
<comment type="caution">
    <text evidence="4">The sequence shown here is derived from an EMBL/GenBank/DDBJ whole genome shotgun (WGS) entry which is preliminary data.</text>
</comment>
<dbReference type="InterPro" id="IPR006626">
    <property type="entry name" value="PbH1"/>
</dbReference>
<feature type="chain" id="PRO_5045478575" evidence="3">
    <location>
        <begin position="38"/>
        <end position="2776"/>
    </location>
</feature>
<keyword evidence="5" id="KW-1185">Reference proteome</keyword>
<evidence type="ECO:0000256" key="3">
    <source>
        <dbReference type="SAM" id="SignalP"/>
    </source>
</evidence>
<evidence type="ECO:0000313" key="5">
    <source>
        <dbReference type="Proteomes" id="UP001138540"/>
    </source>
</evidence>